<evidence type="ECO:0000313" key="6">
    <source>
        <dbReference type="Proteomes" id="UP000663464"/>
    </source>
</evidence>
<dbReference type="EMBL" id="CP069280">
    <property type="protein sequence ID" value="QRI55437.1"/>
    <property type="molecule type" value="Genomic_DNA"/>
</dbReference>
<evidence type="ECO:0000256" key="1">
    <source>
        <dbReference type="ARBA" id="ARBA00001946"/>
    </source>
</evidence>
<proteinExistence type="predicted"/>
<dbReference type="GO" id="GO:0004518">
    <property type="term" value="F:nuclease activity"/>
    <property type="evidence" value="ECO:0007669"/>
    <property type="project" value="UniProtKB-KW"/>
</dbReference>
<dbReference type="InterPro" id="IPR011335">
    <property type="entry name" value="Restrct_endonuc-II-like"/>
</dbReference>
<dbReference type="Pfam" id="PF08774">
    <property type="entry name" value="VRR_NUC"/>
    <property type="match status" value="1"/>
</dbReference>
<dbReference type="SUPFAM" id="SSF52980">
    <property type="entry name" value="Restriction endonuclease-like"/>
    <property type="match status" value="1"/>
</dbReference>
<protein>
    <submittedName>
        <fullName evidence="5">VRR-NUC domain-containing protein</fullName>
    </submittedName>
</protein>
<name>A0ABD7CQS3_CLOBO</name>
<dbReference type="InterPro" id="IPR014883">
    <property type="entry name" value="VRR_NUC"/>
</dbReference>
<gene>
    <name evidence="5" type="ORF">JQS73_15810</name>
</gene>
<evidence type="ECO:0000313" key="5">
    <source>
        <dbReference type="EMBL" id="QRI55437.1"/>
    </source>
</evidence>
<dbReference type="InterPro" id="IPR011856">
    <property type="entry name" value="tRNA_endonuc-like_dom_sf"/>
</dbReference>
<comment type="cofactor">
    <cofactor evidence="1">
        <name>Mg(2+)</name>
        <dbReference type="ChEBI" id="CHEBI:18420"/>
    </cofactor>
</comment>
<organism evidence="5 6">
    <name type="scientific">Clostridium botulinum</name>
    <dbReference type="NCBI Taxonomy" id="1491"/>
    <lineage>
        <taxon>Bacteria</taxon>
        <taxon>Bacillati</taxon>
        <taxon>Bacillota</taxon>
        <taxon>Clostridia</taxon>
        <taxon>Eubacteriales</taxon>
        <taxon>Clostridiaceae</taxon>
        <taxon>Clostridium</taxon>
    </lineage>
</organism>
<dbReference type="Proteomes" id="UP000663464">
    <property type="component" value="Chromosome"/>
</dbReference>
<evidence type="ECO:0000256" key="3">
    <source>
        <dbReference type="ARBA" id="ARBA00022801"/>
    </source>
</evidence>
<dbReference type="GO" id="GO:0016787">
    <property type="term" value="F:hydrolase activity"/>
    <property type="evidence" value="ECO:0007669"/>
    <property type="project" value="UniProtKB-KW"/>
</dbReference>
<reference evidence="5 6" key="1">
    <citation type="journal article" date="2014" name="J. Infect. Dis.">
        <title>Molecular characterization of a novel botulinum neurotoxin type H gene.</title>
        <authorList>
            <person name="Dover N."/>
            <person name="Barash J.R."/>
            <person name="Hill K.K."/>
            <person name="Xie G."/>
            <person name="Arnon S.S."/>
        </authorList>
    </citation>
    <scope>NUCLEOTIDE SEQUENCE [LARGE SCALE GENOMIC DNA]</scope>
    <source>
        <strain evidence="5 6">IBCA10-7060</strain>
    </source>
</reference>
<evidence type="ECO:0000259" key="4">
    <source>
        <dbReference type="SMART" id="SM00990"/>
    </source>
</evidence>
<sequence length="98" mass="11084">MAAEKKFENEIKKFLSELPKTWFFKYWAGPMSKAGIPDIIACVNGTLVGIEVKAPNGKASELQKRNIRLIQESGGLGYVLYPKDFEAFKKDMWELLNG</sequence>
<keyword evidence="2" id="KW-0540">Nuclease</keyword>
<accession>A0ABD7CQS3</accession>
<feature type="domain" description="VRR-NUC" evidence="4">
    <location>
        <begin position="2"/>
        <end position="84"/>
    </location>
</feature>
<dbReference type="Gene3D" id="3.40.1350.10">
    <property type="match status" value="1"/>
</dbReference>
<evidence type="ECO:0000256" key="2">
    <source>
        <dbReference type="ARBA" id="ARBA00022722"/>
    </source>
</evidence>
<keyword evidence="3" id="KW-0378">Hydrolase</keyword>
<dbReference type="SMART" id="SM00990">
    <property type="entry name" value="VRR_NUC"/>
    <property type="match status" value="1"/>
</dbReference>
<dbReference type="AlphaFoldDB" id="A0ABD7CQS3"/>